<dbReference type="AlphaFoldDB" id="A0A382NXQ4"/>
<dbReference type="SUPFAM" id="SSF53955">
    <property type="entry name" value="Lysozyme-like"/>
    <property type="match status" value="1"/>
</dbReference>
<feature type="non-terminal residue" evidence="1">
    <location>
        <position position="1"/>
    </location>
</feature>
<protein>
    <recommendedName>
        <fullName evidence="2">Transglycosylase SLT domain-containing protein</fullName>
    </recommendedName>
</protein>
<dbReference type="InterPro" id="IPR023346">
    <property type="entry name" value="Lysozyme-like_dom_sf"/>
</dbReference>
<feature type="non-terminal residue" evidence="1">
    <location>
        <position position="362"/>
    </location>
</feature>
<evidence type="ECO:0008006" key="2">
    <source>
        <dbReference type="Google" id="ProtNLM"/>
    </source>
</evidence>
<sequence length="362" mass="39428">GFQLIDGKVVPIDPSVPVAPSPDFSKPTAEDLQEVLELGGGIAVSDVIETSRSKDDDAWPSITKGQPLTDAEILILASEGGTVWGQKIREIAGKHGIDPKDLLSIMRFETGGSFSASVANPESGATGLIQFTAPVAKELGTTLAELAQMSREEQLVYVDRYLDMRKKPPFNLPERGASLDDLYMAVLYPAAIGKESSFVLFRSGERAYDQNKGLDSNNDGTITKGEAVARVRKYQSRQEPTAQPPDEPAPINAELPLVDKMSEYVAAKDATEPASVVTGKEPTSEKAVLELPSLAPGFEPDEYATPLGAETNVGRASSEYQIREMITNATRISKQLEENDETKLEYLSRERKLRNEEWILNS</sequence>
<reference evidence="1" key="1">
    <citation type="submission" date="2018-05" db="EMBL/GenBank/DDBJ databases">
        <authorList>
            <person name="Lanie J.A."/>
            <person name="Ng W.-L."/>
            <person name="Kazmierczak K.M."/>
            <person name="Andrzejewski T.M."/>
            <person name="Davidsen T.M."/>
            <person name="Wayne K.J."/>
            <person name="Tettelin H."/>
            <person name="Glass J.I."/>
            <person name="Rusch D."/>
            <person name="Podicherti R."/>
            <person name="Tsui H.-C.T."/>
            <person name="Winkler M.E."/>
        </authorList>
    </citation>
    <scope>NUCLEOTIDE SEQUENCE</scope>
</reference>
<name>A0A382NXQ4_9ZZZZ</name>
<dbReference type="EMBL" id="UINC01103131">
    <property type="protein sequence ID" value="SVC65278.1"/>
    <property type="molecule type" value="Genomic_DNA"/>
</dbReference>
<organism evidence="1">
    <name type="scientific">marine metagenome</name>
    <dbReference type="NCBI Taxonomy" id="408172"/>
    <lineage>
        <taxon>unclassified sequences</taxon>
        <taxon>metagenomes</taxon>
        <taxon>ecological metagenomes</taxon>
    </lineage>
</organism>
<evidence type="ECO:0000313" key="1">
    <source>
        <dbReference type="EMBL" id="SVC65278.1"/>
    </source>
</evidence>
<gene>
    <name evidence="1" type="ORF">METZ01_LOCUS318132</name>
</gene>
<proteinExistence type="predicted"/>
<accession>A0A382NXQ4</accession>
<dbReference type="Gene3D" id="1.10.530.10">
    <property type="match status" value="1"/>
</dbReference>